<sequence>MTTTMTSKTKRSIALAAQVLLLAYGMYFLPSISHLVVMVLVAAIPWFVMSYRKPTSEPENAASSFTQTTSKSTPIDEVHSVMKEALPGVSDPLDKQHQIIEESVETLNNSFFSLQKVGEDQSAISTNLVDGLLANKDSEYDLTSVLPKVERIISEFVNTLVNISEKSISAVHSIHDMSDKLDSVFRLLDQVKGLSEQTNLLALNAAIEAARAGEAGRGFAVVAQEVRNLSLKAAELNSEIEREINVAQQTVKEANDTVGEMASIDMTSAIESKEQVDHMLSGVHQVNIEIEQEVQKIRSLGDQLHVHVGDGIRALQFADIVVQQGDYARLSIGYLMEVADALEEHSREALSSDELIEQLQDILGRSKNRSGPAANQSSIDEGEVELF</sequence>
<evidence type="ECO:0000313" key="14">
    <source>
        <dbReference type="EMBL" id="MCW8335722.1"/>
    </source>
</evidence>
<evidence type="ECO:0000256" key="11">
    <source>
        <dbReference type="SAM" id="Coils"/>
    </source>
</evidence>
<keyword evidence="7" id="KW-0472">Membrane</keyword>
<dbReference type="GO" id="GO:0004888">
    <property type="term" value="F:transmembrane signaling receptor activity"/>
    <property type="evidence" value="ECO:0007669"/>
    <property type="project" value="InterPro"/>
</dbReference>
<dbReference type="PROSITE" id="PS50111">
    <property type="entry name" value="CHEMOTAXIS_TRANSDUC_2"/>
    <property type="match status" value="1"/>
</dbReference>
<feature type="domain" description="Methyl-accepting transducer" evidence="13">
    <location>
        <begin position="71"/>
        <end position="303"/>
    </location>
</feature>
<feature type="coiled-coil region" evidence="11">
    <location>
        <begin position="226"/>
        <end position="257"/>
    </location>
</feature>
<gene>
    <name evidence="14" type="ORF">MD483_18080</name>
</gene>
<evidence type="ECO:0000256" key="8">
    <source>
        <dbReference type="ARBA" id="ARBA00023224"/>
    </source>
</evidence>
<reference evidence="14" key="1">
    <citation type="submission" date="2022-02" db="EMBL/GenBank/DDBJ databases">
        <title>Vibrio sp. nov., a new bacterium isolated from Bohai sea, China.</title>
        <authorList>
            <person name="Yuan Y."/>
        </authorList>
    </citation>
    <scope>NUCLEOTIDE SEQUENCE</scope>
    <source>
        <strain evidence="14">DBSS07</strain>
    </source>
</reference>
<name>A0A9X3CH45_9VIBR</name>
<comment type="subcellular location">
    <subcellularLocation>
        <location evidence="1">Cell membrane</location>
        <topology evidence="1">Multi-pass membrane protein</topology>
    </subcellularLocation>
</comment>
<protein>
    <submittedName>
        <fullName evidence="14">Methyl-accepting chemotaxis protein</fullName>
    </submittedName>
</protein>
<evidence type="ECO:0000256" key="1">
    <source>
        <dbReference type="ARBA" id="ARBA00004651"/>
    </source>
</evidence>
<dbReference type="InterPro" id="IPR004089">
    <property type="entry name" value="MCPsignal_dom"/>
</dbReference>
<dbReference type="SUPFAM" id="SSF58104">
    <property type="entry name" value="Methyl-accepting chemotaxis protein (MCP) signaling domain"/>
    <property type="match status" value="1"/>
</dbReference>
<evidence type="ECO:0000256" key="6">
    <source>
        <dbReference type="ARBA" id="ARBA00022989"/>
    </source>
</evidence>
<accession>A0A9X3CH45</accession>
<evidence type="ECO:0000256" key="9">
    <source>
        <dbReference type="ARBA" id="ARBA00029447"/>
    </source>
</evidence>
<keyword evidence="11" id="KW-0175">Coiled coil</keyword>
<dbReference type="RefSeq" id="WP_265688821.1">
    <property type="nucleotide sequence ID" value="NZ_JAKRRX010000136.1"/>
</dbReference>
<keyword evidence="4" id="KW-0145">Chemotaxis</keyword>
<keyword evidence="3" id="KW-0488">Methylation</keyword>
<dbReference type="PRINTS" id="PR00260">
    <property type="entry name" value="CHEMTRNSDUCR"/>
</dbReference>
<comment type="caution">
    <text evidence="14">The sequence shown here is derived from an EMBL/GenBank/DDBJ whole genome shotgun (WGS) entry which is preliminary data.</text>
</comment>
<evidence type="ECO:0000256" key="12">
    <source>
        <dbReference type="SAM" id="MobiDB-lite"/>
    </source>
</evidence>
<organism evidence="14 15">
    <name type="scientific">Vibrio paucivorans</name>
    <dbReference type="NCBI Taxonomy" id="2829489"/>
    <lineage>
        <taxon>Bacteria</taxon>
        <taxon>Pseudomonadati</taxon>
        <taxon>Pseudomonadota</taxon>
        <taxon>Gammaproteobacteria</taxon>
        <taxon>Vibrionales</taxon>
        <taxon>Vibrionaceae</taxon>
        <taxon>Vibrio</taxon>
    </lineage>
</organism>
<evidence type="ECO:0000259" key="13">
    <source>
        <dbReference type="PROSITE" id="PS50111"/>
    </source>
</evidence>
<evidence type="ECO:0000313" key="15">
    <source>
        <dbReference type="Proteomes" id="UP001155586"/>
    </source>
</evidence>
<evidence type="ECO:0000256" key="4">
    <source>
        <dbReference type="ARBA" id="ARBA00022500"/>
    </source>
</evidence>
<keyword evidence="2" id="KW-1003">Cell membrane</keyword>
<evidence type="ECO:0000256" key="2">
    <source>
        <dbReference type="ARBA" id="ARBA00022475"/>
    </source>
</evidence>
<dbReference type="GO" id="GO:0006935">
    <property type="term" value="P:chemotaxis"/>
    <property type="evidence" value="ECO:0007669"/>
    <property type="project" value="UniProtKB-KW"/>
</dbReference>
<dbReference type="GO" id="GO:0007165">
    <property type="term" value="P:signal transduction"/>
    <property type="evidence" value="ECO:0007669"/>
    <property type="project" value="UniProtKB-KW"/>
</dbReference>
<feature type="region of interest" description="Disordered" evidence="12">
    <location>
        <begin position="366"/>
        <end position="387"/>
    </location>
</feature>
<dbReference type="Proteomes" id="UP001155586">
    <property type="component" value="Unassembled WGS sequence"/>
</dbReference>
<keyword evidence="6" id="KW-1133">Transmembrane helix</keyword>
<evidence type="ECO:0000256" key="7">
    <source>
        <dbReference type="ARBA" id="ARBA00023136"/>
    </source>
</evidence>
<evidence type="ECO:0000256" key="10">
    <source>
        <dbReference type="PROSITE-ProRule" id="PRU00284"/>
    </source>
</evidence>
<evidence type="ECO:0000256" key="3">
    <source>
        <dbReference type="ARBA" id="ARBA00022481"/>
    </source>
</evidence>
<proteinExistence type="inferred from homology"/>
<keyword evidence="8 10" id="KW-0807">Transducer</keyword>
<dbReference type="PANTHER" id="PTHR32089">
    <property type="entry name" value="METHYL-ACCEPTING CHEMOTAXIS PROTEIN MCPB"/>
    <property type="match status" value="1"/>
</dbReference>
<dbReference type="EMBL" id="JAKRRX010000136">
    <property type="protein sequence ID" value="MCW8335722.1"/>
    <property type="molecule type" value="Genomic_DNA"/>
</dbReference>
<keyword evidence="5" id="KW-0812">Transmembrane</keyword>
<dbReference type="Gene3D" id="1.10.287.950">
    <property type="entry name" value="Methyl-accepting chemotaxis protein"/>
    <property type="match status" value="1"/>
</dbReference>
<dbReference type="Pfam" id="PF00015">
    <property type="entry name" value="MCPsignal"/>
    <property type="match status" value="1"/>
</dbReference>
<dbReference type="PANTHER" id="PTHR32089:SF39">
    <property type="entry name" value="METHYL-ACCEPTING CHEMOTAXIS PROTEIN HLYB"/>
    <property type="match status" value="1"/>
</dbReference>
<comment type="similarity">
    <text evidence="9">Belongs to the methyl-accepting chemotaxis (MCP) protein family.</text>
</comment>
<dbReference type="SMART" id="SM00283">
    <property type="entry name" value="MA"/>
    <property type="match status" value="1"/>
</dbReference>
<dbReference type="InterPro" id="IPR004090">
    <property type="entry name" value="Chemotax_Me-accpt_rcpt"/>
</dbReference>
<evidence type="ECO:0000256" key="5">
    <source>
        <dbReference type="ARBA" id="ARBA00022692"/>
    </source>
</evidence>
<keyword evidence="15" id="KW-1185">Reference proteome</keyword>
<dbReference type="AlphaFoldDB" id="A0A9X3CH45"/>
<dbReference type="GO" id="GO:0005886">
    <property type="term" value="C:plasma membrane"/>
    <property type="evidence" value="ECO:0007669"/>
    <property type="project" value="UniProtKB-SubCell"/>
</dbReference>